<accession>A0ABV6SCV7</accession>
<gene>
    <name evidence="1" type="ORF">ACFFF8_21130</name>
</gene>
<proteinExistence type="predicted"/>
<evidence type="ECO:0000313" key="1">
    <source>
        <dbReference type="EMBL" id="MFC0687092.1"/>
    </source>
</evidence>
<protein>
    <recommendedName>
        <fullName evidence="3">VanZ-like domain-containing protein</fullName>
    </recommendedName>
</protein>
<organism evidence="1 2">
    <name type="scientific">Novosphingobium clariflavum</name>
    <dbReference type="NCBI Taxonomy" id="2029884"/>
    <lineage>
        <taxon>Bacteria</taxon>
        <taxon>Pseudomonadati</taxon>
        <taxon>Pseudomonadota</taxon>
        <taxon>Alphaproteobacteria</taxon>
        <taxon>Sphingomonadales</taxon>
        <taxon>Sphingomonadaceae</taxon>
        <taxon>Novosphingobium</taxon>
    </lineage>
</organism>
<dbReference type="RefSeq" id="WP_267221164.1">
    <property type="nucleotide sequence ID" value="NZ_JAPCWC010000009.1"/>
</dbReference>
<evidence type="ECO:0000313" key="2">
    <source>
        <dbReference type="Proteomes" id="UP001589858"/>
    </source>
</evidence>
<dbReference type="EMBL" id="JBHLTM010000081">
    <property type="protein sequence ID" value="MFC0687092.1"/>
    <property type="molecule type" value="Genomic_DNA"/>
</dbReference>
<keyword evidence="2" id="KW-1185">Reference proteome</keyword>
<comment type="caution">
    <text evidence="1">The sequence shown here is derived from an EMBL/GenBank/DDBJ whole genome shotgun (WGS) entry which is preliminary data.</text>
</comment>
<evidence type="ECO:0008006" key="3">
    <source>
        <dbReference type="Google" id="ProtNLM"/>
    </source>
</evidence>
<sequence>MELVHQYERLISWIVSQCPSPDKFAHTYAGLAIWLLAAMIMRRKLSTPAPFLVVALAEGINEYVDRLAHGSWNWPDTLGDIAATLFWPLVIMMALRLRPAIRG</sequence>
<dbReference type="Proteomes" id="UP001589858">
    <property type="component" value="Unassembled WGS sequence"/>
</dbReference>
<name>A0ABV6SCV7_9SPHN</name>
<reference evidence="1 2" key="1">
    <citation type="submission" date="2024-09" db="EMBL/GenBank/DDBJ databases">
        <authorList>
            <person name="Sun Q."/>
            <person name="Mori K."/>
        </authorList>
    </citation>
    <scope>NUCLEOTIDE SEQUENCE [LARGE SCALE GENOMIC DNA]</scope>
    <source>
        <strain evidence="1 2">CICC 11035S</strain>
    </source>
</reference>